<dbReference type="AlphaFoldDB" id="A0A836CD67"/>
<keyword evidence="3" id="KW-1185">Reference proteome</keyword>
<feature type="compositionally biased region" description="Basic and acidic residues" evidence="1">
    <location>
        <begin position="733"/>
        <end position="774"/>
    </location>
</feature>
<feature type="compositionally biased region" description="Low complexity" evidence="1">
    <location>
        <begin position="419"/>
        <end position="437"/>
    </location>
</feature>
<reference evidence="2" key="1">
    <citation type="submission" date="2021-02" db="EMBL/GenBank/DDBJ databases">
        <title>First Annotated Genome of the Yellow-green Alga Tribonema minus.</title>
        <authorList>
            <person name="Mahan K.M."/>
        </authorList>
    </citation>
    <scope>NUCLEOTIDE SEQUENCE</scope>
    <source>
        <strain evidence="2">UTEX B ZZ1240</strain>
    </source>
</reference>
<sequence length="904" mass="97499">MRSDVGDDGGSGGGVRSDMDTSGGSGGSGGSSGSSALTAAGVTVGSDAGGGCRRGMHAAAPLPHYPLRGEPELREGVTESIPVPSATAMAVIRMRATSAAAATAAAAAACRRRPSRALLLPRFFVLKRLCDRAVAHCLMSQAQLELGESAEFEFSPGATLRYWQLAVMGKARRCARARDRAPRFSPSLRRLRVPLTHPAASGDLVLLRTGDGHICWVVPSARDPLARADQIAPCCGACQVDDWGSEMAANSQRAVSRTLPTGDLVLMRTDDRDIRWVAPGARGRLAGVRYGVRKFAARAVWQWKTARLSEHDATVACRPMEAHFDAVHLARRGPCVRCAAEVADDGTVVVKEGKKILWQGAPPAPSLWQLTTEELYAQSEKTLVPGFRAGAKHALRGVMQSLAARFNLASEDADESGDVDPAASASSTSDSDVGSTWSAAADADDAAAATAAAAAAPADMPAHAVVAVARGAAATAADVAAHAAALEAHFLAVDRATAFSRDVASTASLNTDLRLAADVGDLQEARGAAEDSAEAAAEEVAATSAAAAAAAAIASDKRQQLLQWQRAKEQQQATPPQQQRRSLRDSCWQWLQETIAQAGERHAASAEEAAAHAAAAAAEAKQALRRVTAEGKRLVRQRLKVYDASMLLTGRLQQELFRLGWQRDQQWEAFEHQRQQLQRLQRLQRPDELRRELLRQQQQLDRDRAQRQKQQAKETRLLQKEQRALPRRQRRQQQREERRQRAQQERQEKQQRRQREAQRRAAEAHEREQQEQRTRRWLQRSAQEHGFSDTRGAAGVATAAQGDDAAAAAATTNADQFDDAAAAAATTNPDQFVPVAVLLLFALFRARIGEHRRRTIVAAAAVFVAVHAWALRAALLQHLTASDAYAGGMQPGQVYEATTEWVDL</sequence>
<dbReference type="Proteomes" id="UP000664859">
    <property type="component" value="Unassembled WGS sequence"/>
</dbReference>
<evidence type="ECO:0000313" key="3">
    <source>
        <dbReference type="Proteomes" id="UP000664859"/>
    </source>
</evidence>
<feature type="region of interest" description="Disordered" evidence="1">
    <location>
        <begin position="699"/>
        <end position="789"/>
    </location>
</feature>
<evidence type="ECO:0000313" key="2">
    <source>
        <dbReference type="EMBL" id="KAG5181344.1"/>
    </source>
</evidence>
<feature type="region of interest" description="Disordered" evidence="1">
    <location>
        <begin position="413"/>
        <end position="437"/>
    </location>
</feature>
<comment type="caution">
    <text evidence="2">The sequence shown here is derived from an EMBL/GenBank/DDBJ whole genome shotgun (WGS) entry which is preliminary data.</text>
</comment>
<feature type="compositionally biased region" description="Gly residues" evidence="1">
    <location>
        <begin position="23"/>
        <end position="32"/>
    </location>
</feature>
<accession>A0A836CD67</accession>
<protein>
    <submittedName>
        <fullName evidence="2">Uncharacterized protein</fullName>
    </submittedName>
</protein>
<proteinExistence type="predicted"/>
<evidence type="ECO:0000256" key="1">
    <source>
        <dbReference type="SAM" id="MobiDB-lite"/>
    </source>
</evidence>
<feature type="compositionally biased region" description="Basic and acidic residues" evidence="1">
    <location>
        <begin position="699"/>
        <end position="724"/>
    </location>
</feature>
<feature type="region of interest" description="Disordered" evidence="1">
    <location>
        <begin position="1"/>
        <end position="35"/>
    </location>
</feature>
<name>A0A836CD67_9STRA</name>
<gene>
    <name evidence="2" type="ORF">JKP88DRAFT_273430</name>
</gene>
<organism evidence="2 3">
    <name type="scientific">Tribonema minus</name>
    <dbReference type="NCBI Taxonomy" id="303371"/>
    <lineage>
        <taxon>Eukaryota</taxon>
        <taxon>Sar</taxon>
        <taxon>Stramenopiles</taxon>
        <taxon>Ochrophyta</taxon>
        <taxon>PX clade</taxon>
        <taxon>Xanthophyceae</taxon>
        <taxon>Tribonematales</taxon>
        <taxon>Tribonemataceae</taxon>
        <taxon>Tribonema</taxon>
    </lineage>
</organism>
<dbReference type="EMBL" id="JAFCMP010000334">
    <property type="protein sequence ID" value="KAG5181344.1"/>
    <property type="molecule type" value="Genomic_DNA"/>
</dbReference>